<evidence type="ECO:0000256" key="1">
    <source>
        <dbReference type="ARBA" id="ARBA00004273"/>
    </source>
</evidence>
<keyword evidence="7" id="KW-0496">Mitochondrion</keyword>
<proteinExistence type="inferred from homology"/>
<evidence type="ECO:0000256" key="6">
    <source>
        <dbReference type="ARBA" id="ARBA00022982"/>
    </source>
</evidence>
<organism evidence="11 12">
    <name type="scientific">Rhodonia placenta</name>
    <dbReference type="NCBI Taxonomy" id="104341"/>
    <lineage>
        <taxon>Eukaryota</taxon>
        <taxon>Fungi</taxon>
        <taxon>Dikarya</taxon>
        <taxon>Basidiomycota</taxon>
        <taxon>Agaricomycotina</taxon>
        <taxon>Agaricomycetes</taxon>
        <taxon>Polyporales</taxon>
        <taxon>Adustoporiaceae</taxon>
        <taxon>Rhodonia</taxon>
    </lineage>
</organism>
<evidence type="ECO:0000256" key="5">
    <source>
        <dbReference type="ARBA" id="ARBA00022792"/>
    </source>
</evidence>
<evidence type="ECO:0000259" key="10">
    <source>
        <dbReference type="Pfam" id="PF02320"/>
    </source>
</evidence>
<comment type="caution">
    <text evidence="11">The sequence shown here is derived from an EMBL/GenBank/DDBJ whole genome shotgun (WGS) entry which is preliminary data.</text>
</comment>
<evidence type="ECO:0000256" key="8">
    <source>
        <dbReference type="ARBA" id="ARBA00023136"/>
    </source>
</evidence>
<keyword evidence="3" id="KW-0813">Transport</keyword>
<dbReference type="AlphaFoldDB" id="A0A8H7P602"/>
<evidence type="ECO:0000256" key="9">
    <source>
        <dbReference type="SAM" id="MobiDB-lite"/>
    </source>
</evidence>
<accession>A0A8H7P602</accession>
<evidence type="ECO:0000256" key="3">
    <source>
        <dbReference type="ARBA" id="ARBA00022448"/>
    </source>
</evidence>
<dbReference type="Proteomes" id="UP000639403">
    <property type="component" value="Unassembled WGS sequence"/>
</dbReference>
<reference evidence="11" key="2">
    <citation type="journal article" name="Front. Microbiol.">
        <title>Degradative Capacity of Two Strains of Rhodonia placenta: From Phenotype to Genotype.</title>
        <authorList>
            <person name="Kolle M."/>
            <person name="Horta M.A.C."/>
            <person name="Nowrousian M."/>
            <person name="Ohm R.A."/>
            <person name="Benz J.P."/>
            <person name="Pilgard A."/>
        </authorList>
    </citation>
    <scope>NUCLEOTIDE SEQUENCE</scope>
    <source>
        <strain evidence="11">FPRL280</strain>
    </source>
</reference>
<evidence type="ECO:0000313" key="11">
    <source>
        <dbReference type="EMBL" id="KAF9817398.1"/>
    </source>
</evidence>
<dbReference type="InterPro" id="IPR036811">
    <property type="entry name" value="Ubol_cytC_Rdtase_hinge_dom_sf"/>
</dbReference>
<evidence type="ECO:0000256" key="4">
    <source>
        <dbReference type="ARBA" id="ARBA00022660"/>
    </source>
</evidence>
<dbReference type="GO" id="GO:0005743">
    <property type="term" value="C:mitochondrial inner membrane"/>
    <property type="evidence" value="ECO:0007669"/>
    <property type="project" value="UniProtKB-SubCell"/>
</dbReference>
<dbReference type="Gene3D" id="1.10.287.20">
    <property type="entry name" value="Ubiquinol-cytochrome C reductase hinge domain"/>
    <property type="match status" value="1"/>
</dbReference>
<keyword evidence="4" id="KW-0679">Respiratory chain</keyword>
<dbReference type="EMBL" id="JADOXO010000043">
    <property type="protein sequence ID" value="KAF9817398.1"/>
    <property type="molecule type" value="Genomic_DNA"/>
</dbReference>
<reference evidence="11" key="1">
    <citation type="submission" date="2020-11" db="EMBL/GenBank/DDBJ databases">
        <authorList>
            <person name="Koelle M."/>
            <person name="Horta M.A.C."/>
            <person name="Nowrousian M."/>
            <person name="Ohm R.A."/>
            <person name="Benz P."/>
            <person name="Pilgard A."/>
        </authorList>
    </citation>
    <scope>NUCLEOTIDE SEQUENCE</scope>
    <source>
        <strain evidence="11">FPRL280</strain>
    </source>
</reference>
<dbReference type="SUPFAM" id="SSF81531">
    <property type="entry name" value="Non-heme 11 kDa protein of cytochrome bc1 complex (Ubiquinol-cytochrome c reductase)"/>
    <property type="match status" value="1"/>
</dbReference>
<gene>
    <name evidence="11" type="ORF">IEO21_03452</name>
</gene>
<keyword evidence="5" id="KW-0999">Mitochondrion inner membrane</keyword>
<dbReference type="InterPro" id="IPR023184">
    <property type="entry name" value="Ubol_cytC_Rdtase_hinge_dom"/>
</dbReference>
<dbReference type="Pfam" id="PF02320">
    <property type="entry name" value="UCR_hinge"/>
    <property type="match status" value="1"/>
</dbReference>
<feature type="compositionally biased region" description="Acidic residues" evidence="9">
    <location>
        <begin position="512"/>
        <end position="539"/>
    </location>
</feature>
<sequence length="634" mass="69768">MALRSLPDINDDALILVFNVLPVDSILALRQVLHAGYPFPRHRLPLMDASELEWAVRRAVRIGLFWRSYTTHPRKLADFQASYGTGVYDVHFLPGSGGRRIVTVTKGIWSVISVWEIVCNKLSSEGAFVRKVAEWSPKGIIFTGQQSIEILSLHEVNDRTSVLKSIRTIDTRLKPIALQGSLAANCDDASKAVILNWENGAQAVLRGAEEPVDQHFQYNKCLRVVFCHRSVLVVRARSIELFAMPDMQSPSTPPVAEHPIARHSFGWIDGVSVSVQARDQAAAPDAIAPLSILLRAESDDPWSSDVHKLDLYTLEPNPLYLYAGNQDHVSPSAFPSPPVSLSPGSPSRSPSPRSSAHAAMGTPYVFPPVHSQLYSPSVRGVLRCTSIVLGSHGTAVWIQPRPAHSVDLTALDVHASVTQAPETARANETVAGAVFAGALQRENEGHVSPDARNLWIQSFGSSYWTSIDYVEELGLIALGSSQGMSSLRCARPMSLSSFLSSFLPVAHADAPEEKEEEQPQEEESPAEEPAEEEEEEPEDILPALREECEQSAKCLAATKHFQHCEEKVNAGKGYAHEDCTEEFCTYPLMTSVRYTDLMHERGSTYRPAGNACTLRKLTWHFQGCVAPKLFAKLK</sequence>
<evidence type="ECO:0000313" key="12">
    <source>
        <dbReference type="Proteomes" id="UP000639403"/>
    </source>
</evidence>
<name>A0A8H7P602_9APHY</name>
<protein>
    <recommendedName>
        <fullName evidence="10">Ubiquinol-cytochrome C reductase hinge domain-containing protein</fullName>
    </recommendedName>
</protein>
<evidence type="ECO:0000256" key="7">
    <source>
        <dbReference type="ARBA" id="ARBA00023128"/>
    </source>
</evidence>
<feature type="region of interest" description="Disordered" evidence="9">
    <location>
        <begin position="332"/>
        <end position="358"/>
    </location>
</feature>
<feature type="domain" description="Ubiquinol-cytochrome C reductase hinge" evidence="10">
    <location>
        <begin position="539"/>
        <end position="586"/>
    </location>
</feature>
<feature type="region of interest" description="Disordered" evidence="9">
    <location>
        <begin position="508"/>
        <end position="539"/>
    </location>
</feature>
<keyword evidence="8" id="KW-0472">Membrane</keyword>
<feature type="compositionally biased region" description="Low complexity" evidence="9">
    <location>
        <begin position="341"/>
        <end position="355"/>
    </location>
</feature>
<keyword evidence="6" id="KW-0249">Electron transport</keyword>
<evidence type="ECO:0000256" key="2">
    <source>
        <dbReference type="ARBA" id="ARBA00006498"/>
    </source>
</evidence>
<comment type="subcellular location">
    <subcellularLocation>
        <location evidence="1">Mitochondrion inner membrane</location>
    </subcellularLocation>
</comment>
<comment type="similarity">
    <text evidence="2">Belongs to the UQCRH/QCR6 family.</text>
</comment>